<feature type="coiled-coil region" evidence="1">
    <location>
        <begin position="321"/>
        <end position="362"/>
    </location>
</feature>
<dbReference type="PANTHER" id="PTHR18881:SF2">
    <property type="entry name" value="POLYAMINE-MODULATED FACTOR 1-BINDING PROTEIN 1"/>
    <property type="match status" value="1"/>
</dbReference>
<feature type="coiled-coil region" evidence="1">
    <location>
        <begin position="516"/>
        <end position="620"/>
    </location>
</feature>
<reference evidence="3" key="1">
    <citation type="submission" date="2023-10" db="EMBL/GenBank/DDBJ databases">
        <title>Genome assemblies of two species of porcelain crab, Petrolisthes cinctipes and Petrolisthes manimaculis (Anomura: Porcellanidae).</title>
        <authorList>
            <person name="Angst P."/>
        </authorList>
    </citation>
    <scope>NUCLEOTIDE SEQUENCE</scope>
    <source>
        <strain evidence="3">PB745_01</strain>
        <tissue evidence="3">Gill</tissue>
    </source>
</reference>
<dbReference type="SUPFAM" id="SSF57997">
    <property type="entry name" value="Tropomyosin"/>
    <property type="match status" value="1"/>
</dbReference>
<accession>A0AAE1FF88</accession>
<sequence length="1171" mass="132170">MRGHEGETKRLEKDLREAQSLHHHTFSQLVESGAQKDLLREENRALSQRLAALQEQLSKTNDEQLKKQIEEANMKLMQTVKERERVNWEKDDLSRQLHEAEGRQEELLTTIRRLQGQVHGLEEESSTASEGRAEAEQRTKDAEKRVKEAEKREKEAERNIRLLQERLTAQECLFLQTSESVECLGQQLEVAVAALSAVQEEARSKAEQAHRARQDAEHLSAALTYEKELNATLHNQVEGLARETATQEGKVGELQQEIRRMARDASHREKQVKSSETEVLGLKRQIGVLEGLLEEGQREVASLQDSLASQDTLRKDVRTKLQVARKEAVRNQEQVSELKNELREAHEHIEALEHQIKTMDEEREAEVGAVVERLTSSHDQSIRRLEASLLTYSRVYDHDHNQVEGLEESLAEVGEKLSEAERQLREARQERDNLARNLRQERTKRQEENRSQCQQVHRLTEEISLLKARLESVQEESSMWQKQCEDLEERHSLLDVTGTTTSSATASTTASLLAQLAKMHHQMEGLREAVSAATEEKRTAEEERGHAHEQVLSLIRECNALEEQIHRLTKEKCQLEEKISVRESDLTMAQENMRFAKKDYNMKEEELHQLRQELSVAKMEGKTDMAVNTVKQEQEERQHVYGDIQRETSELRRLLIERDTQARVTQLKITTLQRSLQDHKNEVSQLEERLHEEQTHAQMKESEMASLRTKVATLSAQLAHAQARSSSHLPTSHKMESLECKVFELKGELAAREEQLKQASERVEHEVRRNKSLQQENARVNNSHDEAMQQIAALENALTETHKGVEDSQAMKVVWETQLKSIKEEVARLMCETGQLKDCNAALHEQLSTAQSESEALMSQVRERDTQLEELQQARDLLANDAQVVVAAVRQWLHEQKLTNTKLAGKLHQQNKQILLLNTEKQFLAERNTSLQRTSHDLTLQVHDLRARLGLSLSTSTTDLQKMGKVGGVLVMGGTTSPRVMSPIMGMSPHVLPGTPTTPDTFTHLPSPHDCKLEDITSTCSSEGSGGCNVPGPDLPGSLQLGRLAQLADSLLAASRNISSRSGMQPRNSTRPVLTSTSSLGDLTSPSNSLSKSECARKTSASVGNLAAINSPDVQDRATSPISIYGNSRGFTLSRMGGLSVTPVREKRPVHPPALSNHSIEEAEDEGRCDV</sequence>
<keyword evidence="1" id="KW-0175">Coiled coil</keyword>
<dbReference type="AlphaFoldDB" id="A0AAE1FF88"/>
<feature type="region of interest" description="Disordered" evidence="2">
    <location>
        <begin position="1144"/>
        <end position="1171"/>
    </location>
</feature>
<dbReference type="PANTHER" id="PTHR18881">
    <property type="entry name" value="POLYAMINE-MODULATED FACTOR 1-BINDING PROTEIN 1-RELATED"/>
    <property type="match status" value="1"/>
</dbReference>
<dbReference type="Gene3D" id="1.10.287.1490">
    <property type="match status" value="2"/>
</dbReference>
<evidence type="ECO:0000256" key="2">
    <source>
        <dbReference type="SAM" id="MobiDB-lite"/>
    </source>
</evidence>
<feature type="coiled-coil region" evidence="1">
    <location>
        <begin position="669"/>
        <end position="797"/>
    </location>
</feature>
<keyword evidence="4" id="KW-1185">Reference proteome</keyword>
<dbReference type="Proteomes" id="UP001286313">
    <property type="component" value="Unassembled WGS sequence"/>
</dbReference>
<feature type="compositionally biased region" description="Polar residues" evidence="2">
    <location>
        <begin position="1058"/>
        <end position="1073"/>
    </location>
</feature>
<comment type="caution">
    <text evidence="3">The sequence shown here is derived from an EMBL/GenBank/DDBJ whole genome shotgun (WGS) entry which is preliminary data.</text>
</comment>
<evidence type="ECO:0000256" key="1">
    <source>
        <dbReference type="SAM" id="Coils"/>
    </source>
</evidence>
<feature type="compositionally biased region" description="Basic and acidic residues" evidence="2">
    <location>
        <begin position="131"/>
        <end position="155"/>
    </location>
</feature>
<feature type="region of interest" description="Disordered" evidence="2">
    <location>
        <begin position="1"/>
        <end position="33"/>
    </location>
</feature>
<dbReference type="EMBL" id="JAWQEG010002229">
    <property type="protein sequence ID" value="KAK3873374.1"/>
    <property type="molecule type" value="Genomic_DNA"/>
</dbReference>
<evidence type="ECO:0000313" key="4">
    <source>
        <dbReference type="Proteomes" id="UP001286313"/>
    </source>
</evidence>
<feature type="region of interest" description="Disordered" evidence="2">
    <location>
        <begin position="118"/>
        <end position="155"/>
    </location>
</feature>
<proteinExistence type="predicted"/>
<organism evidence="3 4">
    <name type="scientific">Petrolisthes cinctipes</name>
    <name type="common">Flat porcelain crab</name>
    <dbReference type="NCBI Taxonomy" id="88211"/>
    <lineage>
        <taxon>Eukaryota</taxon>
        <taxon>Metazoa</taxon>
        <taxon>Ecdysozoa</taxon>
        <taxon>Arthropoda</taxon>
        <taxon>Crustacea</taxon>
        <taxon>Multicrustacea</taxon>
        <taxon>Malacostraca</taxon>
        <taxon>Eumalacostraca</taxon>
        <taxon>Eucarida</taxon>
        <taxon>Decapoda</taxon>
        <taxon>Pleocyemata</taxon>
        <taxon>Anomura</taxon>
        <taxon>Galatheoidea</taxon>
        <taxon>Porcellanidae</taxon>
        <taxon>Petrolisthes</taxon>
    </lineage>
</organism>
<dbReference type="GO" id="GO:0007283">
    <property type="term" value="P:spermatogenesis"/>
    <property type="evidence" value="ECO:0007669"/>
    <property type="project" value="TreeGrafter"/>
</dbReference>
<name>A0AAE1FF88_PETCI</name>
<protein>
    <submittedName>
        <fullName evidence="3">Uncharacterized protein</fullName>
    </submittedName>
</protein>
<feature type="compositionally biased region" description="Basic and acidic residues" evidence="2">
    <location>
        <begin position="1"/>
        <end position="20"/>
    </location>
</feature>
<gene>
    <name evidence="3" type="ORF">Pcinc_021608</name>
</gene>
<feature type="coiled-coil region" evidence="1">
    <location>
        <begin position="403"/>
        <end position="490"/>
    </location>
</feature>
<dbReference type="InterPro" id="IPR037391">
    <property type="entry name" value="PMF1-bd"/>
</dbReference>
<feature type="region of interest" description="Disordered" evidence="2">
    <location>
        <begin position="1058"/>
        <end position="1096"/>
    </location>
</feature>
<feature type="compositionally biased region" description="Low complexity" evidence="2">
    <location>
        <begin position="1074"/>
        <end position="1087"/>
    </location>
</feature>
<evidence type="ECO:0000313" key="3">
    <source>
        <dbReference type="EMBL" id="KAK3873374.1"/>
    </source>
</evidence>